<dbReference type="InterPro" id="IPR014825">
    <property type="entry name" value="DNA_alkylation"/>
</dbReference>
<gene>
    <name evidence="1" type="ORF">EGH82_21730</name>
</gene>
<dbReference type="PANTHER" id="PTHR34070">
    <property type="entry name" value="ARMADILLO-TYPE FOLD"/>
    <property type="match status" value="1"/>
</dbReference>
<dbReference type="Gene3D" id="1.25.10.90">
    <property type="match status" value="1"/>
</dbReference>
<dbReference type="Pfam" id="PF08713">
    <property type="entry name" value="DNA_alkylation"/>
    <property type="match status" value="1"/>
</dbReference>
<organism evidence="1 2">
    <name type="scientific">Vibrio ponticus</name>
    <dbReference type="NCBI Taxonomy" id="265668"/>
    <lineage>
        <taxon>Bacteria</taxon>
        <taxon>Pseudomonadati</taxon>
        <taxon>Pseudomonadota</taxon>
        <taxon>Gammaproteobacteria</taxon>
        <taxon>Vibrionales</taxon>
        <taxon>Vibrionaceae</taxon>
        <taxon>Vibrio</taxon>
    </lineage>
</organism>
<dbReference type="InterPro" id="IPR016024">
    <property type="entry name" value="ARM-type_fold"/>
</dbReference>
<dbReference type="CDD" id="cd06561">
    <property type="entry name" value="AlkD_like"/>
    <property type="match status" value="1"/>
</dbReference>
<dbReference type="PANTHER" id="PTHR34070:SF1">
    <property type="entry name" value="DNA ALKYLATION REPAIR PROTEIN"/>
    <property type="match status" value="1"/>
</dbReference>
<accession>A0A3N3DTD3</accession>
<protein>
    <submittedName>
        <fullName evidence="1">DNA alkylation repair protein</fullName>
    </submittedName>
</protein>
<dbReference type="EMBL" id="RKIK01000119">
    <property type="protein sequence ID" value="ROV57725.1"/>
    <property type="molecule type" value="Genomic_DNA"/>
</dbReference>
<sequence>MKPISLVRQQFDSLGYPNHPVTTSQIRRVSAQVFRQLESKDIESVLEQCEILLATQDWACGVVAYDWAFRVRKQYTEATFEVFECWLFTYIKGWGDCDDFCTHAFGELLAQNNALFPRVLRWVEHPNFAVQRAAAVILIYPINKGRDSGLKPLLVADKLMVSDHHLVQKGYGWMLKVLSQHQPQMVIDYLRLKHKQMPRTAFRYAIEKLDKTTKIQLMSLT</sequence>
<dbReference type="RefSeq" id="WP_123783661.1">
    <property type="nucleotide sequence ID" value="NZ_RKIK01000119.1"/>
</dbReference>
<name>A0A3N3DTD3_9VIBR</name>
<comment type="caution">
    <text evidence="1">The sequence shown here is derived from an EMBL/GenBank/DDBJ whole genome shotgun (WGS) entry which is preliminary data.</text>
</comment>
<dbReference type="AlphaFoldDB" id="A0A3N3DTD3"/>
<dbReference type="Proteomes" id="UP000278792">
    <property type="component" value="Unassembled WGS sequence"/>
</dbReference>
<proteinExistence type="predicted"/>
<evidence type="ECO:0000313" key="1">
    <source>
        <dbReference type="EMBL" id="ROV57725.1"/>
    </source>
</evidence>
<evidence type="ECO:0000313" key="2">
    <source>
        <dbReference type="Proteomes" id="UP000278792"/>
    </source>
</evidence>
<reference evidence="1 2" key="1">
    <citation type="submission" date="2018-11" db="EMBL/GenBank/DDBJ databases">
        <title>Vibrio ponticus strain CAIM 1751 pathogenic for the snapper Lutjanus guttatus.</title>
        <authorList>
            <person name="Soto-Rodriguez S."/>
            <person name="Lozano-Olvera R."/>
            <person name="Gomez-Gil B."/>
        </authorList>
    </citation>
    <scope>NUCLEOTIDE SEQUENCE [LARGE SCALE GENOMIC DNA]</scope>
    <source>
        <strain evidence="1 2">CAIM 1751</strain>
    </source>
</reference>
<dbReference type="SUPFAM" id="SSF48371">
    <property type="entry name" value="ARM repeat"/>
    <property type="match status" value="1"/>
</dbReference>